<comment type="caution">
    <text evidence="3">The sequence shown here is derived from an EMBL/GenBank/DDBJ whole genome shotgun (WGS) entry which is preliminary data.</text>
</comment>
<keyword evidence="4" id="KW-1185">Reference proteome</keyword>
<evidence type="ECO:0000259" key="2">
    <source>
        <dbReference type="Pfam" id="PF07596"/>
    </source>
</evidence>
<dbReference type="EMBL" id="VWOX01000009">
    <property type="protein sequence ID" value="KAA5541925.1"/>
    <property type="molecule type" value="Genomic_DNA"/>
</dbReference>
<reference evidence="3 4" key="1">
    <citation type="submission" date="2019-08" db="EMBL/GenBank/DDBJ databases">
        <authorList>
            <person name="Dhanesh K."/>
            <person name="Kumar G."/>
            <person name="Sasikala C."/>
            <person name="Venkata Ramana C."/>
        </authorList>
    </citation>
    <scope>NUCLEOTIDE SEQUENCE [LARGE SCALE GENOMIC DNA]</scope>
    <source>
        <strain evidence="3 4">JC645</strain>
    </source>
</reference>
<evidence type="ECO:0000256" key="1">
    <source>
        <dbReference type="SAM" id="Phobius"/>
    </source>
</evidence>
<keyword evidence="1" id="KW-0812">Transmembrane</keyword>
<evidence type="ECO:0000313" key="4">
    <source>
        <dbReference type="Proteomes" id="UP000324479"/>
    </source>
</evidence>
<dbReference type="PANTHER" id="PTHR30093">
    <property type="entry name" value="GENERAL SECRETION PATHWAY PROTEIN G"/>
    <property type="match status" value="1"/>
</dbReference>
<gene>
    <name evidence="3" type="ORF">FYK55_17165</name>
</gene>
<organism evidence="3 4">
    <name type="scientific">Roseiconus nitratireducens</name>
    <dbReference type="NCBI Taxonomy" id="2605748"/>
    <lineage>
        <taxon>Bacteria</taxon>
        <taxon>Pseudomonadati</taxon>
        <taxon>Planctomycetota</taxon>
        <taxon>Planctomycetia</taxon>
        <taxon>Pirellulales</taxon>
        <taxon>Pirellulaceae</taxon>
        <taxon>Roseiconus</taxon>
    </lineage>
</organism>
<feature type="domain" description="DUF1559" evidence="2">
    <location>
        <begin position="59"/>
        <end position="229"/>
    </location>
</feature>
<name>A0A5M6D9Q3_9BACT</name>
<feature type="transmembrane region" description="Helical" evidence="1">
    <location>
        <begin position="32"/>
        <end position="53"/>
    </location>
</feature>
<keyword evidence="1" id="KW-0472">Membrane</keyword>
<dbReference type="PANTHER" id="PTHR30093:SF2">
    <property type="entry name" value="TYPE II SECRETION SYSTEM PROTEIN H"/>
    <property type="match status" value="1"/>
</dbReference>
<dbReference type="SUPFAM" id="SSF54523">
    <property type="entry name" value="Pili subunits"/>
    <property type="match status" value="1"/>
</dbReference>
<accession>A0A5M6D9Q3</accession>
<keyword evidence="1" id="KW-1133">Transmembrane helix</keyword>
<dbReference type="Pfam" id="PF07596">
    <property type="entry name" value="SBP_bac_10"/>
    <property type="match status" value="1"/>
</dbReference>
<dbReference type="InterPro" id="IPR045584">
    <property type="entry name" value="Pilin-like"/>
</dbReference>
<dbReference type="Proteomes" id="UP000324479">
    <property type="component" value="Unassembled WGS sequence"/>
</dbReference>
<dbReference type="InterPro" id="IPR011453">
    <property type="entry name" value="DUF1559"/>
</dbReference>
<dbReference type="AlphaFoldDB" id="A0A5M6D9Q3"/>
<evidence type="ECO:0000313" key="3">
    <source>
        <dbReference type="EMBL" id="KAA5541925.1"/>
    </source>
</evidence>
<proteinExistence type="predicted"/>
<sequence>MTRVLKPKSNAPTALTQTFVEDSFIKRLNSRYYSLFIAVIAVCGLVIGFAALVGHSSRAARIMSSRNNLRQVMLGIDNYAAQYNQLPPHVLLDPNRKPMHSWRTLVTPYLAGVNQLYRWDEAWDGPFNMRLAGGLDVHIDAPPLDEFGEPLIKTMGPYDGPIDYAWPFRTAEVDGNSDFHVHYFAVVGNETAWPDDYAITYDDIGDGVANTVVLAESHTLDAFWSEPNDLHFDQMTFAINDPNGPGISSPRERGPLVAFADGAVFHLDPNTPQEIVRALLTANGGETIERSQLVRDGLLR</sequence>
<protein>
    <submittedName>
        <fullName evidence="3">DUF1559 domain-containing protein</fullName>
    </submittedName>
</protein>